<dbReference type="InterPro" id="IPR011010">
    <property type="entry name" value="DNA_brk_join_enz"/>
</dbReference>
<dbReference type="PANTHER" id="PTHR30349:SF64">
    <property type="entry name" value="PROPHAGE INTEGRASE INTD-RELATED"/>
    <property type="match status" value="1"/>
</dbReference>
<name>A0AAW8SXR4_9ENTE</name>
<comment type="similarity">
    <text evidence="1">Belongs to the 'phage' integrase family.</text>
</comment>
<proteinExistence type="inferred from homology"/>
<keyword evidence="3" id="KW-0238">DNA-binding</keyword>
<dbReference type="InterPro" id="IPR002104">
    <property type="entry name" value="Integrase_catalytic"/>
</dbReference>
<dbReference type="InterPro" id="IPR050090">
    <property type="entry name" value="Tyrosine_recombinase_XerCD"/>
</dbReference>
<dbReference type="Proteomes" id="UP001249240">
    <property type="component" value="Unassembled WGS sequence"/>
</dbReference>
<evidence type="ECO:0000256" key="2">
    <source>
        <dbReference type="ARBA" id="ARBA00022908"/>
    </source>
</evidence>
<reference evidence="6" key="1">
    <citation type="submission" date="2023-03" db="EMBL/GenBank/DDBJ databases">
        <authorList>
            <person name="Shen W."/>
            <person name="Cai J."/>
        </authorList>
    </citation>
    <scope>NUCLEOTIDE SEQUENCE</scope>
    <source>
        <strain evidence="6">B646-2</strain>
    </source>
</reference>
<sequence length="407" mass="47458">MARKRKELSGSVEDLGNGKYKLRIILGYNEKGNPKRTSKNVEAPNIRKAYRLLDDWIEDFETVGLTNIDLLTITFGQFVKNFWIKEASRNLEPKTFHNYNKHINNRFMNKFEYTSLVDIKPYMIKDIILNAKRINTKDPGRNSEKPLSRATKKQMLYAINSVFLIAQEEYGIIKDNPAQKVKIPKEKGVKKNVEEPYSEEEINKMISSAFGEDIEIKALILTAFITAARQGEIVALEEKDIDFDNKRIVFHQRISEVDGKSNVQLLPGLKNNDDSKIVSGPAYLFDVLKDLINHNKKIRWKLKVSRLDHYFIFDTKQDGTLPRGSYLYKKFKRFTKRHDLRHIRFHDIRHTSATYLLSNPEMTAKELQERLGHRDYNTTMNIYGHALKKQQDTATIAFDNLLKKDIK</sequence>
<evidence type="ECO:0000256" key="3">
    <source>
        <dbReference type="ARBA" id="ARBA00023125"/>
    </source>
</evidence>
<evidence type="ECO:0000259" key="5">
    <source>
        <dbReference type="PROSITE" id="PS51898"/>
    </source>
</evidence>
<gene>
    <name evidence="6" type="ORF">P7D78_08975</name>
</gene>
<dbReference type="PROSITE" id="PS51898">
    <property type="entry name" value="TYR_RECOMBINASE"/>
    <property type="match status" value="1"/>
</dbReference>
<dbReference type="Pfam" id="PF14659">
    <property type="entry name" value="Phage_int_SAM_3"/>
    <property type="match status" value="1"/>
</dbReference>
<evidence type="ECO:0000313" key="7">
    <source>
        <dbReference type="Proteomes" id="UP001249240"/>
    </source>
</evidence>
<dbReference type="AlphaFoldDB" id="A0AAW8SXR4"/>
<dbReference type="CDD" id="cd01189">
    <property type="entry name" value="INT_ICEBs1_C_like"/>
    <property type="match status" value="1"/>
</dbReference>
<dbReference type="Gene3D" id="1.10.443.10">
    <property type="entry name" value="Intergrase catalytic core"/>
    <property type="match status" value="1"/>
</dbReference>
<dbReference type="SUPFAM" id="SSF56349">
    <property type="entry name" value="DNA breaking-rejoining enzymes"/>
    <property type="match status" value="1"/>
</dbReference>
<dbReference type="Gene3D" id="1.10.150.130">
    <property type="match status" value="1"/>
</dbReference>
<dbReference type="RefSeq" id="WP_270718727.1">
    <property type="nucleotide sequence ID" value="NZ_JAQESB010000060.1"/>
</dbReference>
<dbReference type="Pfam" id="PF00589">
    <property type="entry name" value="Phage_integrase"/>
    <property type="match status" value="1"/>
</dbReference>
<comment type="caution">
    <text evidence="6">The sequence shown here is derived from an EMBL/GenBank/DDBJ whole genome shotgun (WGS) entry which is preliminary data.</text>
</comment>
<dbReference type="GO" id="GO:0003677">
    <property type="term" value="F:DNA binding"/>
    <property type="evidence" value="ECO:0007669"/>
    <property type="project" value="UniProtKB-KW"/>
</dbReference>
<dbReference type="EMBL" id="JARPXM010000007">
    <property type="protein sequence ID" value="MDT2538256.1"/>
    <property type="molecule type" value="Genomic_DNA"/>
</dbReference>
<dbReference type="InterPro" id="IPR010998">
    <property type="entry name" value="Integrase_recombinase_N"/>
</dbReference>
<accession>A0AAW8SXR4</accession>
<feature type="domain" description="Tyr recombinase" evidence="5">
    <location>
        <begin position="192"/>
        <end position="396"/>
    </location>
</feature>
<dbReference type="GO" id="GO:0015074">
    <property type="term" value="P:DNA integration"/>
    <property type="evidence" value="ECO:0007669"/>
    <property type="project" value="UniProtKB-KW"/>
</dbReference>
<organism evidence="6 7">
    <name type="scientific">Enterococcus raffinosus</name>
    <dbReference type="NCBI Taxonomy" id="71452"/>
    <lineage>
        <taxon>Bacteria</taxon>
        <taxon>Bacillati</taxon>
        <taxon>Bacillota</taxon>
        <taxon>Bacilli</taxon>
        <taxon>Lactobacillales</taxon>
        <taxon>Enterococcaceae</taxon>
        <taxon>Enterococcus</taxon>
    </lineage>
</organism>
<dbReference type="GO" id="GO:0006310">
    <property type="term" value="P:DNA recombination"/>
    <property type="evidence" value="ECO:0007669"/>
    <property type="project" value="UniProtKB-KW"/>
</dbReference>
<protein>
    <submittedName>
        <fullName evidence="6">Tyrosine-type recombinase/integrase</fullName>
    </submittedName>
</protein>
<dbReference type="InterPro" id="IPR004107">
    <property type="entry name" value="Integrase_SAM-like_N"/>
</dbReference>
<evidence type="ECO:0000256" key="1">
    <source>
        <dbReference type="ARBA" id="ARBA00008857"/>
    </source>
</evidence>
<evidence type="ECO:0000256" key="4">
    <source>
        <dbReference type="ARBA" id="ARBA00023172"/>
    </source>
</evidence>
<dbReference type="PANTHER" id="PTHR30349">
    <property type="entry name" value="PHAGE INTEGRASE-RELATED"/>
    <property type="match status" value="1"/>
</dbReference>
<dbReference type="InterPro" id="IPR013762">
    <property type="entry name" value="Integrase-like_cat_sf"/>
</dbReference>
<keyword evidence="2" id="KW-0229">DNA integration</keyword>
<evidence type="ECO:0000313" key="6">
    <source>
        <dbReference type="EMBL" id="MDT2538256.1"/>
    </source>
</evidence>
<keyword evidence="4" id="KW-0233">DNA recombination</keyword>